<protein>
    <recommendedName>
        <fullName evidence="1">SGNH hydrolase-type esterase domain-containing protein</fullName>
    </recommendedName>
</protein>
<dbReference type="RefSeq" id="WP_087373589.1">
    <property type="nucleotide sequence ID" value="NZ_NFKK01000012.1"/>
</dbReference>
<proteinExistence type="predicted"/>
<dbReference type="InterPro" id="IPR036514">
    <property type="entry name" value="SGNH_hydro_sf"/>
</dbReference>
<accession>A0A1Y4L9N8</accession>
<name>A0A1Y4L9N8_9FIRM</name>
<sequence length="212" mass="23217">MKQILCFGDSNTWGYDPTNGGRYPYDMRWTGRLQQMLPDCRVLECGHKGRTTVFHDDLEPGRVGYDILPIELNMHEPLDLLVIMLGTNDCKRRLGAGADEIAKGLEMLIRLTQSPLIWGGKSVPKILAVAPIPMDAAHIPGSDMESMFDAASAARSARLAQSYRAVCERYGVAFWDASEAVPHVTSIDGVHLSPADHAAFAQAIAPQIEALL</sequence>
<dbReference type="InterPro" id="IPR051532">
    <property type="entry name" value="Ester_Hydrolysis_Enzymes"/>
</dbReference>
<evidence type="ECO:0000313" key="3">
    <source>
        <dbReference type="Proteomes" id="UP000195897"/>
    </source>
</evidence>
<dbReference type="PANTHER" id="PTHR30383:SF29">
    <property type="entry name" value="SGNH HYDROLASE-TYPE ESTERASE DOMAIN-CONTAINING PROTEIN"/>
    <property type="match status" value="1"/>
</dbReference>
<dbReference type="AlphaFoldDB" id="A0A1Y4L9N8"/>
<dbReference type="SUPFAM" id="SSF52266">
    <property type="entry name" value="SGNH hydrolase"/>
    <property type="match status" value="1"/>
</dbReference>
<dbReference type="Gene3D" id="3.40.50.1110">
    <property type="entry name" value="SGNH hydrolase"/>
    <property type="match status" value="1"/>
</dbReference>
<reference evidence="3" key="1">
    <citation type="submission" date="2017-04" db="EMBL/GenBank/DDBJ databases">
        <title>Function of individual gut microbiota members based on whole genome sequencing of pure cultures obtained from chicken caecum.</title>
        <authorList>
            <person name="Medvecky M."/>
            <person name="Cejkova D."/>
            <person name="Polansky O."/>
            <person name="Karasova D."/>
            <person name="Kubasova T."/>
            <person name="Cizek A."/>
            <person name="Rychlik I."/>
        </authorList>
    </citation>
    <scope>NUCLEOTIDE SEQUENCE [LARGE SCALE GENOMIC DNA]</scope>
    <source>
        <strain evidence="3">An180</strain>
    </source>
</reference>
<dbReference type="Proteomes" id="UP000195897">
    <property type="component" value="Unassembled WGS sequence"/>
</dbReference>
<dbReference type="EMBL" id="NFKK01000012">
    <property type="protein sequence ID" value="OUP52189.1"/>
    <property type="molecule type" value="Genomic_DNA"/>
</dbReference>
<feature type="domain" description="SGNH hydrolase-type esterase" evidence="1">
    <location>
        <begin position="6"/>
        <end position="198"/>
    </location>
</feature>
<comment type="caution">
    <text evidence="2">The sequence shown here is derived from an EMBL/GenBank/DDBJ whole genome shotgun (WGS) entry which is preliminary data.</text>
</comment>
<organism evidence="2 3">
    <name type="scientific">Butyricicoccus pullicaecorum</name>
    <dbReference type="NCBI Taxonomy" id="501571"/>
    <lineage>
        <taxon>Bacteria</taxon>
        <taxon>Bacillati</taxon>
        <taxon>Bacillota</taxon>
        <taxon>Clostridia</taxon>
        <taxon>Eubacteriales</taxon>
        <taxon>Butyricicoccaceae</taxon>
        <taxon>Butyricicoccus</taxon>
    </lineage>
</organism>
<evidence type="ECO:0000313" key="2">
    <source>
        <dbReference type="EMBL" id="OUP52189.1"/>
    </source>
</evidence>
<evidence type="ECO:0000259" key="1">
    <source>
        <dbReference type="Pfam" id="PF13472"/>
    </source>
</evidence>
<gene>
    <name evidence="2" type="ORF">B5F17_10245</name>
</gene>
<dbReference type="InterPro" id="IPR013830">
    <property type="entry name" value="SGNH_hydro"/>
</dbReference>
<dbReference type="PANTHER" id="PTHR30383">
    <property type="entry name" value="THIOESTERASE 1/PROTEASE 1/LYSOPHOSPHOLIPASE L1"/>
    <property type="match status" value="1"/>
</dbReference>
<dbReference type="Pfam" id="PF13472">
    <property type="entry name" value="Lipase_GDSL_2"/>
    <property type="match status" value="1"/>
</dbReference>